<dbReference type="AlphaFoldDB" id="A0A090EBF3"/>
<comment type="function">
    <text evidence="2">Required for maturation of urease via the functional incorporation of the urease nickel metallocenter.</text>
</comment>
<dbReference type="GO" id="GO:0005737">
    <property type="term" value="C:cytoplasm"/>
    <property type="evidence" value="ECO:0007669"/>
    <property type="project" value="UniProtKB-SubCell"/>
</dbReference>
<organism evidence="3 4">
    <name type="scientific">Mesorhizobium plurifarium</name>
    <dbReference type="NCBI Taxonomy" id="69974"/>
    <lineage>
        <taxon>Bacteria</taxon>
        <taxon>Pseudomonadati</taxon>
        <taxon>Pseudomonadota</taxon>
        <taxon>Alphaproteobacteria</taxon>
        <taxon>Hyphomicrobiales</taxon>
        <taxon>Phyllobacteriaceae</taxon>
        <taxon>Mesorhizobium</taxon>
    </lineage>
</organism>
<proteinExistence type="inferred from homology"/>
<keyword evidence="4" id="KW-1185">Reference proteome</keyword>
<protein>
    <recommendedName>
        <fullName evidence="2">Urease accessory protein UreD</fullName>
    </recommendedName>
</protein>
<keyword evidence="1 2" id="KW-0143">Chaperone</keyword>
<evidence type="ECO:0000313" key="4">
    <source>
        <dbReference type="Proteomes" id="UP000045285"/>
    </source>
</evidence>
<sequence length="309" mass="33553">MNGIGVQPKRQLDLSFVRHGERTILGRKLFSWPFVLTRPFSLDPAPAHMLSIILQSGAGALHGEDRLFQRFVVGEGAAVHIATPGATSVHRAYHGHAALEQLEMAVAPGGHFEYLPEARILFPDAALDSVFDIKVAFGGTALVADAFTLHDPSGAGRMFRRLRATTQLRRPGESPFTVERLIVDGEVPRFTRHRAFGSLYFVIAASADALTDFVAELNRGLATVPGLYAAASLLQDGNGIGVRFAAAELRSLRRGVQFCWISCRLWQFGALPGARPAEAVSYPSIRQFALDLYNASSMGLSMPSARDEP</sequence>
<comment type="subunit">
    <text evidence="2">UreD, UreF and UreG form a complex that acts as a GTP-hydrolysis-dependent molecular chaperone, activating the urease apoprotein by helping to assemble the nickel containing metallocenter of UreC. The UreE protein probably delivers the nickel.</text>
</comment>
<dbReference type="InterPro" id="IPR002669">
    <property type="entry name" value="UreD"/>
</dbReference>
<comment type="similarity">
    <text evidence="2">Belongs to the UreD family.</text>
</comment>
<dbReference type="EMBL" id="CCMZ01000044">
    <property type="protein sequence ID" value="CDX24908.1"/>
    <property type="molecule type" value="Genomic_DNA"/>
</dbReference>
<dbReference type="HAMAP" id="MF_01384">
    <property type="entry name" value="UreD"/>
    <property type="match status" value="1"/>
</dbReference>
<comment type="subcellular location">
    <subcellularLocation>
        <location evidence="2">Cytoplasm</location>
    </subcellularLocation>
</comment>
<name>A0A090EBF3_MESPL</name>
<evidence type="ECO:0000313" key="3">
    <source>
        <dbReference type="EMBL" id="CDX24908.1"/>
    </source>
</evidence>
<gene>
    <name evidence="2 3" type="primary">ureD</name>
    <name evidence="3" type="ORF">MPL3356_490006</name>
</gene>
<evidence type="ECO:0000256" key="2">
    <source>
        <dbReference type="HAMAP-Rule" id="MF_01384"/>
    </source>
</evidence>
<dbReference type="Pfam" id="PF01774">
    <property type="entry name" value="UreD"/>
    <property type="match status" value="1"/>
</dbReference>
<evidence type="ECO:0000256" key="1">
    <source>
        <dbReference type="ARBA" id="ARBA00023186"/>
    </source>
</evidence>
<accession>A0A090EBF3</accession>
<dbReference type="GO" id="GO:0016151">
    <property type="term" value="F:nickel cation binding"/>
    <property type="evidence" value="ECO:0007669"/>
    <property type="project" value="UniProtKB-UniRule"/>
</dbReference>
<reference evidence="4" key="1">
    <citation type="submission" date="2014-08" db="EMBL/GenBank/DDBJ databases">
        <authorList>
            <person name="Moulin L."/>
        </authorList>
    </citation>
    <scope>NUCLEOTIDE SEQUENCE [LARGE SCALE GENOMIC DNA]</scope>
</reference>
<keyword evidence="2" id="KW-0963">Cytoplasm</keyword>
<dbReference type="Proteomes" id="UP000045285">
    <property type="component" value="Unassembled WGS sequence"/>
</dbReference>
<keyword evidence="2" id="KW-0996">Nickel insertion</keyword>